<accession>A0A1J0GW31</accession>
<dbReference type="Pfam" id="PF11753">
    <property type="entry name" value="DUF3310"/>
    <property type="match status" value="1"/>
</dbReference>
<dbReference type="Proteomes" id="UP000224898">
    <property type="component" value="Segment"/>
</dbReference>
<evidence type="ECO:0000313" key="1">
    <source>
        <dbReference type="EMBL" id="APC46379.1"/>
    </source>
</evidence>
<sequence length="61" mass="7173">MGGDHYQGGDLQPVDVIDAFHLDFYEGNALKYLLRYEKKNGKEDLLKAIHYIEMIIERKYP</sequence>
<dbReference type="KEGG" id="vg:55601531"/>
<dbReference type="EMBL" id="KX925554">
    <property type="protein sequence ID" value="APC46379.1"/>
    <property type="molecule type" value="Genomic_DNA"/>
</dbReference>
<dbReference type="RefSeq" id="YP_009831842.1">
    <property type="nucleotide sequence ID" value="NC_048650.1"/>
</dbReference>
<keyword evidence="2" id="KW-1185">Reference proteome</keyword>
<protein>
    <recommendedName>
        <fullName evidence="3">DUF3310 domain-containing protein</fullName>
    </recommendedName>
</protein>
<name>A0A1J0GW31_9CAUD</name>
<organism evidence="1 2">
    <name type="scientific">Streptomyces phage BRock</name>
    <dbReference type="NCBI Taxonomy" id="1913591"/>
    <lineage>
        <taxon>Viruses</taxon>
        <taxon>Duplodnaviria</taxon>
        <taxon>Heunggongvirae</taxon>
        <taxon>Uroviricota</taxon>
        <taxon>Caudoviricetes</taxon>
        <taxon>Borockvirus</taxon>
        <taxon>Borockvirus brock</taxon>
    </lineage>
</organism>
<evidence type="ECO:0000313" key="2">
    <source>
        <dbReference type="Proteomes" id="UP000224898"/>
    </source>
</evidence>
<proteinExistence type="predicted"/>
<evidence type="ECO:0008006" key="3">
    <source>
        <dbReference type="Google" id="ProtNLM"/>
    </source>
</evidence>
<dbReference type="GeneID" id="55601531"/>
<dbReference type="InterPro" id="IPR021739">
    <property type="entry name" value="SaV-like"/>
</dbReference>
<reference evidence="1 2" key="1">
    <citation type="submission" date="2016-09" db="EMBL/GenBank/DDBJ databases">
        <title>Complete Genome Sequence of Streptomyces 5a phage BRock.</title>
        <authorList>
            <person name="Crossman A."/>
            <person name="Baron S."/>
            <person name="Jamdagni P."/>
            <person name="Khatri P."/>
            <person name="Sharma D."/>
            <person name="Pandey M."/>
            <person name="Goyal S."/>
            <person name="Kumar S."/>
            <person name="Phogat A."/>
            <person name="Chawla G."/>
            <person name="Pasricha M."/>
            <person name="Gupta K."/>
            <person name="Bazzad D."/>
            <person name="Aggarwal V."/>
            <person name="Poughat A."/>
            <person name="Singh K."/>
            <person name="Rana P."/>
            <person name="Gautam R."/>
            <person name="Sharma V."/>
            <person name="Tyagi D."/>
            <person name="Shahi A."/>
            <person name="Jangra N."/>
            <person name="Malik M."/>
            <person name="Sidhu P.K."/>
            <person name="Malik S."/>
            <person name="Ghalyan Y."/>
            <person name="Sharma S.S."/>
            <person name="Malik A."/>
            <person name="Chuttani R."/>
            <person name="Bamal N."/>
            <person name="Bhadula D."/>
            <person name="Batra A."/>
            <person name="Temple L."/>
            <person name="Nehra K."/>
        </authorList>
    </citation>
    <scope>NUCLEOTIDE SEQUENCE [LARGE SCALE GENOMIC DNA]</scope>
</reference>